<dbReference type="Proteomes" id="UP000297245">
    <property type="component" value="Unassembled WGS sequence"/>
</dbReference>
<gene>
    <name evidence="1" type="ORF">K435DRAFT_971429</name>
</gene>
<organism evidence="1 2">
    <name type="scientific">Dendrothele bispora (strain CBS 962.96)</name>
    <dbReference type="NCBI Taxonomy" id="1314807"/>
    <lineage>
        <taxon>Eukaryota</taxon>
        <taxon>Fungi</taxon>
        <taxon>Dikarya</taxon>
        <taxon>Basidiomycota</taxon>
        <taxon>Agaricomycotina</taxon>
        <taxon>Agaricomycetes</taxon>
        <taxon>Agaricomycetidae</taxon>
        <taxon>Agaricales</taxon>
        <taxon>Agaricales incertae sedis</taxon>
        <taxon>Dendrothele</taxon>
    </lineage>
</organism>
<name>A0A4S8L5D7_DENBC</name>
<keyword evidence="2" id="KW-1185">Reference proteome</keyword>
<evidence type="ECO:0000313" key="1">
    <source>
        <dbReference type="EMBL" id="THU83779.1"/>
    </source>
</evidence>
<evidence type="ECO:0000313" key="2">
    <source>
        <dbReference type="Proteomes" id="UP000297245"/>
    </source>
</evidence>
<proteinExistence type="predicted"/>
<dbReference type="EMBL" id="ML179641">
    <property type="protein sequence ID" value="THU83779.1"/>
    <property type="molecule type" value="Genomic_DNA"/>
</dbReference>
<sequence length="291" mass="33614">MSMLPTHQPASSAKRLRPKKLKKFTAFIRASFSSRRRITISPLPVLPTHQTSSTKRLHRTKLAAFRVSLSNRRRIRKPETTPSVPVDIQDDLELIQQTTNQKQSFRLVARPEKQDDIGNYDLAESQYYLGLHDGSRRVQTILVDEVTHVERVTDSKSAHTSKKKWFQRLRKWWKSPSTIVDDPLAPIPLEASTNIHNFHTKSFQVENINGKYAECDKRKIHTNVEHAGMYNEASFKVENGHLSTLYIGNDGHCTVNYYAIVKGRPTMFYPVLVFMILSFYMQQEARGLSFR</sequence>
<reference evidence="1 2" key="1">
    <citation type="journal article" date="2019" name="Nat. Ecol. Evol.">
        <title>Megaphylogeny resolves global patterns of mushroom evolution.</title>
        <authorList>
            <person name="Varga T."/>
            <person name="Krizsan K."/>
            <person name="Foldi C."/>
            <person name="Dima B."/>
            <person name="Sanchez-Garcia M."/>
            <person name="Sanchez-Ramirez S."/>
            <person name="Szollosi G.J."/>
            <person name="Szarkandi J.G."/>
            <person name="Papp V."/>
            <person name="Albert L."/>
            <person name="Andreopoulos W."/>
            <person name="Angelini C."/>
            <person name="Antonin V."/>
            <person name="Barry K.W."/>
            <person name="Bougher N.L."/>
            <person name="Buchanan P."/>
            <person name="Buyck B."/>
            <person name="Bense V."/>
            <person name="Catcheside P."/>
            <person name="Chovatia M."/>
            <person name="Cooper J."/>
            <person name="Damon W."/>
            <person name="Desjardin D."/>
            <person name="Finy P."/>
            <person name="Geml J."/>
            <person name="Haridas S."/>
            <person name="Hughes K."/>
            <person name="Justo A."/>
            <person name="Karasinski D."/>
            <person name="Kautmanova I."/>
            <person name="Kiss B."/>
            <person name="Kocsube S."/>
            <person name="Kotiranta H."/>
            <person name="LaButti K.M."/>
            <person name="Lechner B.E."/>
            <person name="Liimatainen K."/>
            <person name="Lipzen A."/>
            <person name="Lukacs Z."/>
            <person name="Mihaltcheva S."/>
            <person name="Morgado L.N."/>
            <person name="Niskanen T."/>
            <person name="Noordeloos M.E."/>
            <person name="Ohm R.A."/>
            <person name="Ortiz-Santana B."/>
            <person name="Ovrebo C."/>
            <person name="Racz N."/>
            <person name="Riley R."/>
            <person name="Savchenko A."/>
            <person name="Shiryaev A."/>
            <person name="Soop K."/>
            <person name="Spirin V."/>
            <person name="Szebenyi C."/>
            <person name="Tomsovsky M."/>
            <person name="Tulloss R.E."/>
            <person name="Uehling J."/>
            <person name="Grigoriev I.V."/>
            <person name="Vagvolgyi C."/>
            <person name="Papp T."/>
            <person name="Martin F.M."/>
            <person name="Miettinen O."/>
            <person name="Hibbett D.S."/>
            <person name="Nagy L.G."/>
        </authorList>
    </citation>
    <scope>NUCLEOTIDE SEQUENCE [LARGE SCALE GENOMIC DNA]</scope>
    <source>
        <strain evidence="1 2">CBS 962.96</strain>
    </source>
</reference>
<dbReference type="AlphaFoldDB" id="A0A4S8L5D7"/>
<protein>
    <submittedName>
        <fullName evidence="1">Uncharacterized protein</fullName>
    </submittedName>
</protein>
<accession>A0A4S8L5D7</accession>